<dbReference type="GO" id="GO:0042597">
    <property type="term" value="C:periplasmic space"/>
    <property type="evidence" value="ECO:0007669"/>
    <property type="project" value="InterPro"/>
</dbReference>
<dbReference type="InterPro" id="IPR014755">
    <property type="entry name" value="Cu-Rt/internalin_Ig-like"/>
</dbReference>
<evidence type="ECO:0000256" key="4">
    <source>
        <dbReference type="ARBA" id="ARBA00023008"/>
    </source>
</evidence>
<comment type="subcellular location">
    <subcellularLocation>
        <location evidence="1">Cell envelope</location>
    </subcellularLocation>
</comment>
<organism evidence="8 9">
    <name type="scientific">Acrocarpospora pleiomorpha</name>
    <dbReference type="NCBI Taxonomy" id="90975"/>
    <lineage>
        <taxon>Bacteria</taxon>
        <taxon>Bacillati</taxon>
        <taxon>Actinomycetota</taxon>
        <taxon>Actinomycetes</taxon>
        <taxon>Streptosporangiales</taxon>
        <taxon>Streptosporangiaceae</taxon>
        <taxon>Acrocarpospora</taxon>
    </lineage>
</organism>
<dbReference type="GO" id="GO:0006825">
    <property type="term" value="P:copper ion transport"/>
    <property type="evidence" value="ECO:0007669"/>
    <property type="project" value="InterPro"/>
</dbReference>
<proteinExistence type="predicted"/>
<feature type="transmembrane region" description="Helical" evidence="5">
    <location>
        <begin position="166"/>
        <end position="184"/>
    </location>
</feature>
<dbReference type="PANTHER" id="PTHR34820:SF4">
    <property type="entry name" value="INNER MEMBRANE PROTEIN YEBZ"/>
    <property type="match status" value="1"/>
</dbReference>
<dbReference type="Proteomes" id="UP000377595">
    <property type="component" value="Unassembled WGS sequence"/>
</dbReference>
<dbReference type="EMBL" id="BLAF01000029">
    <property type="protein sequence ID" value="GES22249.1"/>
    <property type="molecule type" value="Genomic_DNA"/>
</dbReference>
<dbReference type="Gene3D" id="2.60.40.1220">
    <property type="match status" value="1"/>
</dbReference>
<gene>
    <name evidence="8" type="primary">pcoC</name>
    <name evidence="8" type="ORF">Aple_051460</name>
</gene>
<evidence type="ECO:0000256" key="1">
    <source>
        <dbReference type="ARBA" id="ARBA00004196"/>
    </source>
</evidence>
<dbReference type="InterPro" id="IPR007348">
    <property type="entry name" value="CopC_dom"/>
</dbReference>
<comment type="caution">
    <text evidence="8">The sequence shown here is derived from an EMBL/GenBank/DDBJ whole genome shotgun (WGS) entry which is preliminary data.</text>
</comment>
<evidence type="ECO:0000259" key="7">
    <source>
        <dbReference type="Pfam" id="PF04234"/>
    </source>
</evidence>
<keyword evidence="5" id="KW-0812">Transmembrane</keyword>
<evidence type="ECO:0000313" key="9">
    <source>
        <dbReference type="Proteomes" id="UP000377595"/>
    </source>
</evidence>
<dbReference type="InterPro" id="IPR014756">
    <property type="entry name" value="Ig_E-set"/>
</dbReference>
<dbReference type="AlphaFoldDB" id="A0A5M3XQB8"/>
<dbReference type="GO" id="GO:0005507">
    <property type="term" value="F:copper ion binding"/>
    <property type="evidence" value="ECO:0007669"/>
    <property type="project" value="InterPro"/>
</dbReference>
<evidence type="ECO:0000256" key="3">
    <source>
        <dbReference type="ARBA" id="ARBA00022729"/>
    </source>
</evidence>
<keyword evidence="3 6" id="KW-0732">Signal</keyword>
<accession>A0A5M3XQB8</accession>
<dbReference type="GO" id="GO:0030313">
    <property type="term" value="C:cell envelope"/>
    <property type="evidence" value="ECO:0007669"/>
    <property type="project" value="UniProtKB-SubCell"/>
</dbReference>
<keyword evidence="5" id="KW-1133">Transmembrane helix</keyword>
<sequence>MKISPLLAALAFLAMLLSGTAPAFAHTSLRTSDPLRDSRVEVLRKVTLEFTESVRFPVVIVTGPGGLRYEDGKPQVRGPRVLQDVGPQLPGGAYTIAYRVVSRDGHPIEGEIPFRLAPPPSPEETAVAPVIAAPSASVEVGPEVSMEASPAASPEARVAESPSVPGWVWVVVFGLAGIGIGMAFSMRKKP</sequence>
<protein>
    <submittedName>
        <fullName evidence="8">Copper resistance protein C</fullName>
    </submittedName>
</protein>
<dbReference type="GO" id="GO:0005886">
    <property type="term" value="C:plasma membrane"/>
    <property type="evidence" value="ECO:0007669"/>
    <property type="project" value="TreeGrafter"/>
</dbReference>
<reference evidence="8 9" key="1">
    <citation type="submission" date="2019-10" db="EMBL/GenBank/DDBJ databases">
        <title>Whole genome shotgun sequence of Acrocarpospora pleiomorpha NBRC 16267.</title>
        <authorList>
            <person name="Ichikawa N."/>
            <person name="Kimura A."/>
            <person name="Kitahashi Y."/>
            <person name="Komaki H."/>
            <person name="Oguchi A."/>
        </authorList>
    </citation>
    <scope>NUCLEOTIDE SEQUENCE [LARGE SCALE GENOMIC DNA]</scope>
    <source>
        <strain evidence="8 9">NBRC 16267</strain>
    </source>
</reference>
<feature type="signal peptide" evidence="6">
    <location>
        <begin position="1"/>
        <end position="25"/>
    </location>
</feature>
<name>A0A5M3XQB8_9ACTN</name>
<dbReference type="RefSeq" id="WP_155347202.1">
    <property type="nucleotide sequence ID" value="NZ_BAAAHM010000002.1"/>
</dbReference>
<feature type="domain" description="CopC" evidence="7">
    <location>
        <begin position="26"/>
        <end position="115"/>
    </location>
</feature>
<keyword evidence="5" id="KW-0472">Membrane</keyword>
<feature type="chain" id="PRO_5024423073" evidence="6">
    <location>
        <begin position="26"/>
        <end position="190"/>
    </location>
</feature>
<dbReference type="SUPFAM" id="SSF81296">
    <property type="entry name" value="E set domains"/>
    <property type="match status" value="1"/>
</dbReference>
<evidence type="ECO:0000256" key="6">
    <source>
        <dbReference type="SAM" id="SignalP"/>
    </source>
</evidence>
<evidence type="ECO:0000256" key="5">
    <source>
        <dbReference type="SAM" id="Phobius"/>
    </source>
</evidence>
<dbReference type="OrthoDB" id="5242236at2"/>
<keyword evidence="2" id="KW-0479">Metal-binding</keyword>
<dbReference type="InterPro" id="IPR032694">
    <property type="entry name" value="CopC/D"/>
</dbReference>
<dbReference type="PANTHER" id="PTHR34820">
    <property type="entry name" value="INNER MEMBRANE PROTEIN YEBZ"/>
    <property type="match status" value="1"/>
</dbReference>
<evidence type="ECO:0000256" key="2">
    <source>
        <dbReference type="ARBA" id="ARBA00022723"/>
    </source>
</evidence>
<keyword evidence="4" id="KW-0186">Copper</keyword>
<keyword evidence="9" id="KW-1185">Reference proteome</keyword>
<evidence type="ECO:0000313" key="8">
    <source>
        <dbReference type="EMBL" id="GES22249.1"/>
    </source>
</evidence>
<dbReference type="Pfam" id="PF04234">
    <property type="entry name" value="CopC"/>
    <property type="match status" value="1"/>
</dbReference>
<dbReference type="GO" id="GO:0046688">
    <property type="term" value="P:response to copper ion"/>
    <property type="evidence" value="ECO:0007669"/>
    <property type="project" value="InterPro"/>
</dbReference>